<dbReference type="CDD" id="cd03025">
    <property type="entry name" value="DsbA_FrnE_like"/>
    <property type="match status" value="1"/>
</dbReference>
<sequence length="203" mass="23514">MDPLCGWCYGNSKTLEKLWEKYNNTYTFTVLPGGMWTKANIRTQNTAMVNYFMKHDKRIEELTGVKFGMPYIDFIQKNDVELNSEIPSRAIVTIKDMAPEKTVPFAIAVQKARYFYGKDLNPDQTYIDICQELEINSDRFIETFHSKAIKLNTEKTFQQVAVLASSYPTLLLKKDGIYSILEQGYLPFEELELKLHPNIKTKS</sequence>
<proteinExistence type="predicted"/>
<dbReference type="Gene3D" id="3.40.30.10">
    <property type="entry name" value="Glutaredoxin"/>
    <property type="match status" value="1"/>
</dbReference>
<accession>A0A4Q1JK70</accession>
<dbReference type="InterPro" id="IPR036249">
    <property type="entry name" value="Thioredoxin-like_sf"/>
</dbReference>
<dbReference type="OrthoDB" id="9813770at2"/>
<comment type="caution">
    <text evidence="1">The sequence shown here is derived from an EMBL/GenBank/DDBJ whole genome shotgun (WGS) entry which is preliminary data.</text>
</comment>
<name>A0A4Q1JK70_9BACT</name>
<organism evidence="1 2">
    <name type="scientific">Ancylomarina salipaludis</name>
    <dbReference type="NCBI Taxonomy" id="2501299"/>
    <lineage>
        <taxon>Bacteria</taxon>
        <taxon>Pseudomonadati</taxon>
        <taxon>Bacteroidota</taxon>
        <taxon>Bacteroidia</taxon>
        <taxon>Marinilabiliales</taxon>
        <taxon>Marinifilaceae</taxon>
        <taxon>Ancylomarina</taxon>
    </lineage>
</organism>
<dbReference type="SUPFAM" id="SSF52833">
    <property type="entry name" value="Thioredoxin-like"/>
    <property type="match status" value="1"/>
</dbReference>
<dbReference type="Proteomes" id="UP000289703">
    <property type="component" value="Unassembled WGS sequence"/>
</dbReference>
<dbReference type="EMBL" id="SAXA01000011">
    <property type="protein sequence ID" value="RXQ91585.1"/>
    <property type="molecule type" value="Genomic_DNA"/>
</dbReference>
<gene>
    <name evidence="1" type="ORF">EO244_12170</name>
</gene>
<protein>
    <submittedName>
        <fullName evidence="1">DsbA family protein</fullName>
    </submittedName>
</protein>
<evidence type="ECO:0000313" key="2">
    <source>
        <dbReference type="Proteomes" id="UP000289703"/>
    </source>
</evidence>
<keyword evidence="2" id="KW-1185">Reference proteome</keyword>
<reference evidence="1 2" key="1">
    <citation type="submission" date="2019-01" db="EMBL/GenBank/DDBJ databases">
        <title>Ancylomarina salipaludis sp. nov., isolated from a salt marsh.</title>
        <authorList>
            <person name="Yoon J.-H."/>
        </authorList>
    </citation>
    <scope>NUCLEOTIDE SEQUENCE [LARGE SCALE GENOMIC DNA]</scope>
    <source>
        <strain evidence="1 2">SHSM-M15</strain>
    </source>
</reference>
<evidence type="ECO:0000313" key="1">
    <source>
        <dbReference type="EMBL" id="RXQ91585.1"/>
    </source>
</evidence>
<dbReference type="AlphaFoldDB" id="A0A4Q1JK70"/>
<dbReference type="Gene3D" id="1.10.472.60">
    <property type="entry name" value="putative protein disulfide isomerase domain"/>
    <property type="match status" value="1"/>
</dbReference>